<dbReference type="InterPro" id="IPR012495">
    <property type="entry name" value="TadE-like_dom"/>
</dbReference>
<accession>A0ABU3PQR6</accession>
<keyword evidence="1" id="KW-1133">Transmembrane helix</keyword>
<evidence type="ECO:0000256" key="1">
    <source>
        <dbReference type="SAM" id="Phobius"/>
    </source>
</evidence>
<name>A0ABU3PQR6_9ACTN</name>
<keyword evidence="1" id="KW-0812">Transmembrane</keyword>
<evidence type="ECO:0000313" key="3">
    <source>
        <dbReference type="EMBL" id="MDT9591575.1"/>
    </source>
</evidence>
<keyword evidence="4" id="KW-1185">Reference proteome</keyword>
<evidence type="ECO:0000259" key="2">
    <source>
        <dbReference type="Pfam" id="PF07811"/>
    </source>
</evidence>
<feature type="domain" description="TadE-like" evidence="2">
    <location>
        <begin position="22"/>
        <end position="64"/>
    </location>
</feature>
<feature type="transmembrane region" description="Helical" evidence="1">
    <location>
        <begin position="28"/>
        <end position="49"/>
    </location>
</feature>
<organism evidence="3 4">
    <name type="scientific">Nocardioides imazamoxiresistens</name>
    <dbReference type="NCBI Taxonomy" id="3231893"/>
    <lineage>
        <taxon>Bacteria</taxon>
        <taxon>Bacillati</taxon>
        <taxon>Actinomycetota</taxon>
        <taxon>Actinomycetes</taxon>
        <taxon>Propionibacteriales</taxon>
        <taxon>Nocardioidaceae</taxon>
        <taxon>Nocardioides</taxon>
    </lineage>
</organism>
<proteinExistence type="predicted"/>
<dbReference type="Pfam" id="PF07811">
    <property type="entry name" value="TadE"/>
    <property type="match status" value="1"/>
</dbReference>
<comment type="caution">
    <text evidence="3">The sequence shown here is derived from an EMBL/GenBank/DDBJ whole genome shotgun (WGS) entry which is preliminary data.</text>
</comment>
<dbReference type="EMBL" id="JAVYII010000001">
    <property type="protein sequence ID" value="MDT9591575.1"/>
    <property type="molecule type" value="Genomic_DNA"/>
</dbReference>
<dbReference type="Proteomes" id="UP001268542">
    <property type="component" value="Unassembled WGS sequence"/>
</dbReference>
<dbReference type="RefSeq" id="WP_315730537.1">
    <property type="nucleotide sequence ID" value="NZ_JAVYII010000001.1"/>
</dbReference>
<keyword evidence="1" id="KW-0472">Membrane</keyword>
<reference evidence="3 4" key="1">
    <citation type="submission" date="2023-08" db="EMBL/GenBank/DDBJ databases">
        <title>Nocardioides seae sp. nov., a bacterium isolated from a soil.</title>
        <authorList>
            <person name="Wang X."/>
        </authorList>
    </citation>
    <scope>NUCLEOTIDE SEQUENCE [LARGE SCALE GENOMIC DNA]</scope>
    <source>
        <strain evidence="3 4">YZH12</strain>
    </source>
</reference>
<sequence>MDSAERASPARGRPRPARDQRGSAVVDFVLVLAVLLPLFVGIVQVALVLHVRNTLTSAASEGARHAAAYDRDLADGAARTREEISRAVAASYAEDVRAEAHSVNGQPGVRVTVVATVPALGLGGPGIELRVHGHAVEETP</sequence>
<evidence type="ECO:0000313" key="4">
    <source>
        <dbReference type="Proteomes" id="UP001268542"/>
    </source>
</evidence>
<gene>
    <name evidence="3" type="ORF">RDV89_00755</name>
</gene>
<protein>
    <submittedName>
        <fullName evidence="3">Pilus assembly protein</fullName>
    </submittedName>
</protein>